<feature type="signal peptide" evidence="3">
    <location>
        <begin position="1"/>
        <end position="23"/>
    </location>
</feature>
<evidence type="ECO:0000256" key="2">
    <source>
        <dbReference type="SAM" id="Phobius"/>
    </source>
</evidence>
<evidence type="ECO:0000256" key="1">
    <source>
        <dbReference type="SAM" id="MobiDB-lite"/>
    </source>
</evidence>
<dbReference type="Proteomes" id="UP000623467">
    <property type="component" value="Unassembled WGS sequence"/>
</dbReference>
<keyword evidence="5" id="KW-1185">Reference proteome</keyword>
<gene>
    <name evidence="4" type="ORF">MSAN_00106400</name>
</gene>
<accession>A0A8H7DKM9</accession>
<evidence type="ECO:0000313" key="4">
    <source>
        <dbReference type="EMBL" id="KAF7376887.1"/>
    </source>
</evidence>
<keyword evidence="2" id="KW-1133">Transmembrane helix</keyword>
<name>A0A8H7DKM9_9AGAR</name>
<keyword evidence="3" id="KW-0732">Signal</keyword>
<feature type="region of interest" description="Disordered" evidence="1">
    <location>
        <begin position="74"/>
        <end position="179"/>
    </location>
</feature>
<reference evidence="4" key="1">
    <citation type="submission" date="2020-05" db="EMBL/GenBank/DDBJ databases">
        <title>Mycena genomes resolve the evolution of fungal bioluminescence.</title>
        <authorList>
            <person name="Tsai I.J."/>
        </authorList>
    </citation>
    <scope>NUCLEOTIDE SEQUENCE</scope>
    <source>
        <strain evidence="4">160909Yilan</strain>
    </source>
</reference>
<feature type="compositionally biased region" description="Pro residues" evidence="1">
    <location>
        <begin position="143"/>
        <end position="156"/>
    </location>
</feature>
<comment type="caution">
    <text evidence="4">The sequence shown here is derived from an EMBL/GenBank/DDBJ whole genome shotgun (WGS) entry which is preliminary data.</text>
</comment>
<feature type="compositionally biased region" description="Polar residues" evidence="1">
    <location>
        <begin position="75"/>
        <end position="84"/>
    </location>
</feature>
<protein>
    <submittedName>
        <fullName evidence="4">Uncharacterized protein</fullName>
    </submittedName>
</protein>
<keyword evidence="2" id="KW-0812">Transmembrane</keyword>
<evidence type="ECO:0000313" key="5">
    <source>
        <dbReference type="Proteomes" id="UP000623467"/>
    </source>
</evidence>
<dbReference type="AlphaFoldDB" id="A0A8H7DKM9"/>
<evidence type="ECO:0000256" key="3">
    <source>
        <dbReference type="SAM" id="SignalP"/>
    </source>
</evidence>
<feature type="transmembrane region" description="Helical" evidence="2">
    <location>
        <begin position="39"/>
        <end position="61"/>
    </location>
</feature>
<feature type="chain" id="PRO_5034462874" evidence="3">
    <location>
        <begin position="24"/>
        <end position="179"/>
    </location>
</feature>
<proteinExistence type="predicted"/>
<organism evidence="4 5">
    <name type="scientific">Mycena sanguinolenta</name>
    <dbReference type="NCBI Taxonomy" id="230812"/>
    <lineage>
        <taxon>Eukaryota</taxon>
        <taxon>Fungi</taxon>
        <taxon>Dikarya</taxon>
        <taxon>Basidiomycota</taxon>
        <taxon>Agaricomycotina</taxon>
        <taxon>Agaricomycetes</taxon>
        <taxon>Agaricomycetidae</taxon>
        <taxon>Agaricales</taxon>
        <taxon>Marasmiineae</taxon>
        <taxon>Mycenaceae</taxon>
        <taxon>Mycena</taxon>
    </lineage>
</organism>
<dbReference type="OrthoDB" id="3097139at2759"/>
<keyword evidence="2" id="KW-0472">Membrane</keyword>
<feature type="compositionally biased region" description="Polar residues" evidence="1">
    <location>
        <begin position="107"/>
        <end position="123"/>
    </location>
</feature>
<dbReference type="EMBL" id="JACAZH010000001">
    <property type="protein sequence ID" value="KAF7376887.1"/>
    <property type="molecule type" value="Genomic_DNA"/>
</dbReference>
<sequence>MSFATPSTLRLIVASSLLHSAYAQTEGTVSNGQNSKVAITGAVIGGVLLIIALLAVAVYGIERCIARRRAAKTGGTFTPLPTTQSKEDSEPYRYLMSPPATPPAKNKQWTLTSPGGNNTTFTSGPVDFDPYDAYRGPVNGFPSPRPSPMPQSPTPSLPNTESTVFAPPEAPSSRQATRP</sequence>